<feature type="modified residue" description="4-aspartylphosphate" evidence="1">
    <location>
        <position position="55"/>
    </location>
</feature>
<dbReference type="Pfam" id="PF00072">
    <property type="entry name" value="Response_reg"/>
    <property type="match status" value="1"/>
</dbReference>
<gene>
    <name evidence="4" type="ORF">VB248_13260</name>
</gene>
<reference evidence="4 5" key="1">
    <citation type="submission" date="2023-12" db="EMBL/GenBank/DDBJ databases">
        <title>Novel species of the genus Arcicella isolated from rivers.</title>
        <authorList>
            <person name="Lu H."/>
        </authorList>
    </citation>
    <scope>NUCLEOTIDE SEQUENCE [LARGE SCALE GENOMIC DNA]</scope>
    <source>
        <strain evidence="4 5">KCTC 23307</strain>
    </source>
</reference>
<dbReference type="InterPro" id="IPR001789">
    <property type="entry name" value="Sig_transdc_resp-reg_receiver"/>
</dbReference>
<feature type="domain" description="HTH LytTR-type" evidence="3">
    <location>
        <begin position="147"/>
        <end position="213"/>
    </location>
</feature>
<comment type="caution">
    <text evidence="4">The sequence shown here is derived from an EMBL/GenBank/DDBJ whole genome shotgun (WGS) entry which is preliminary data.</text>
</comment>
<dbReference type="SMART" id="SM00850">
    <property type="entry name" value="LytTR"/>
    <property type="match status" value="1"/>
</dbReference>
<evidence type="ECO:0000259" key="3">
    <source>
        <dbReference type="PROSITE" id="PS50930"/>
    </source>
</evidence>
<dbReference type="Pfam" id="PF04397">
    <property type="entry name" value="LytTR"/>
    <property type="match status" value="1"/>
</dbReference>
<dbReference type="InterPro" id="IPR046947">
    <property type="entry name" value="LytR-like"/>
</dbReference>
<evidence type="ECO:0000256" key="1">
    <source>
        <dbReference type="PROSITE-ProRule" id="PRU00169"/>
    </source>
</evidence>
<dbReference type="PROSITE" id="PS50110">
    <property type="entry name" value="RESPONSE_REGULATORY"/>
    <property type="match status" value="1"/>
</dbReference>
<dbReference type="EMBL" id="JAYFUM010000015">
    <property type="protein sequence ID" value="MEA5140113.1"/>
    <property type="molecule type" value="Genomic_DNA"/>
</dbReference>
<dbReference type="InterPro" id="IPR011006">
    <property type="entry name" value="CheY-like_superfamily"/>
</dbReference>
<dbReference type="PANTHER" id="PTHR37299:SF1">
    <property type="entry name" value="STAGE 0 SPORULATION PROTEIN A HOMOLOG"/>
    <property type="match status" value="1"/>
</dbReference>
<feature type="domain" description="Response regulatory" evidence="2">
    <location>
        <begin position="4"/>
        <end position="115"/>
    </location>
</feature>
<dbReference type="InterPro" id="IPR007492">
    <property type="entry name" value="LytTR_DNA-bd_dom"/>
</dbReference>
<dbReference type="SUPFAM" id="SSF52172">
    <property type="entry name" value="CheY-like"/>
    <property type="match status" value="1"/>
</dbReference>
<dbReference type="PROSITE" id="PS50930">
    <property type="entry name" value="HTH_LYTTR"/>
    <property type="match status" value="1"/>
</dbReference>
<evidence type="ECO:0000313" key="4">
    <source>
        <dbReference type="EMBL" id="MEA5140113.1"/>
    </source>
</evidence>
<accession>A0ABU5QBX7</accession>
<dbReference type="SMART" id="SM00448">
    <property type="entry name" value="REC"/>
    <property type="match status" value="1"/>
</dbReference>
<keyword evidence="5" id="KW-1185">Reference proteome</keyword>
<dbReference type="Proteomes" id="UP001302949">
    <property type="component" value="Unassembled WGS sequence"/>
</dbReference>
<dbReference type="Gene3D" id="3.40.50.2300">
    <property type="match status" value="1"/>
</dbReference>
<evidence type="ECO:0000313" key="5">
    <source>
        <dbReference type="Proteomes" id="UP001302949"/>
    </source>
</evidence>
<proteinExistence type="predicted"/>
<name>A0ABU5QBX7_9BACT</name>
<dbReference type="Gene3D" id="2.40.50.1020">
    <property type="entry name" value="LytTr DNA-binding domain"/>
    <property type="match status" value="1"/>
</dbReference>
<dbReference type="RefSeq" id="WP_323297271.1">
    <property type="nucleotide sequence ID" value="NZ_JAYFUM010000015.1"/>
</dbReference>
<evidence type="ECO:0000259" key="2">
    <source>
        <dbReference type="PROSITE" id="PS50110"/>
    </source>
</evidence>
<protein>
    <submittedName>
        <fullName evidence="4">Response regulator transcription factor</fullName>
    </submittedName>
</protein>
<organism evidence="4 5">
    <name type="scientific">Arcicella rigui</name>
    <dbReference type="NCBI Taxonomy" id="797020"/>
    <lineage>
        <taxon>Bacteria</taxon>
        <taxon>Pseudomonadati</taxon>
        <taxon>Bacteroidota</taxon>
        <taxon>Cytophagia</taxon>
        <taxon>Cytophagales</taxon>
        <taxon>Flectobacillaceae</taxon>
        <taxon>Arcicella</taxon>
    </lineage>
</organism>
<sequence length="239" mass="27652">MNLRCIAIDDEPFALEILADDLRKIPYLTLVKASTNPLEVFDMLKKESIDLLLVDIQMPSLTGIQLIKSLAESPMVIFTTAFEQYALQSYDLNVVDYLLKPIAFDRLLKATNKANELFSLRQKGKEQSVVAEKSQNFCFIHAEYKEIKLMFDDILYVEGLKDYVKVYTTKSPVKPILTRLNLKAMEAKLFSHEFCRIHNSYIVNLSKITHFQKIKVIIANREIPIGNKYLEAFEEKYRS</sequence>
<keyword evidence="1" id="KW-0597">Phosphoprotein</keyword>
<dbReference type="PANTHER" id="PTHR37299">
    <property type="entry name" value="TRANSCRIPTIONAL REGULATOR-RELATED"/>
    <property type="match status" value="1"/>
</dbReference>